<evidence type="ECO:0000313" key="1">
    <source>
        <dbReference type="EMBL" id="PWN53281.1"/>
    </source>
</evidence>
<name>A0ACD0P5M0_9BASI</name>
<protein>
    <submittedName>
        <fullName evidence="1">MFS general substrate transporter</fullName>
    </submittedName>
</protein>
<dbReference type="Proteomes" id="UP000245626">
    <property type="component" value="Unassembled WGS sequence"/>
</dbReference>
<dbReference type="EMBL" id="KZ819733">
    <property type="protein sequence ID" value="PWN53281.1"/>
    <property type="molecule type" value="Genomic_DNA"/>
</dbReference>
<proteinExistence type="predicted"/>
<evidence type="ECO:0000313" key="2">
    <source>
        <dbReference type="Proteomes" id="UP000245626"/>
    </source>
</evidence>
<reference evidence="1 2" key="1">
    <citation type="journal article" date="2018" name="Mol. Biol. Evol.">
        <title>Broad Genomic Sampling Reveals a Smut Pathogenic Ancestry of the Fungal Clade Ustilaginomycotina.</title>
        <authorList>
            <person name="Kijpornyongpan T."/>
            <person name="Mondo S.J."/>
            <person name="Barry K."/>
            <person name="Sandor L."/>
            <person name="Lee J."/>
            <person name="Lipzen A."/>
            <person name="Pangilinan J."/>
            <person name="LaButti K."/>
            <person name="Hainaut M."/>
            <person name="Henrissat B."/>
            <person name="Grigoriev I.V."/>
            <person name="Spatafora J.W."/>
            <person name="Aime M.C."/>
        </authorList>
    </citation>
    <scope>NUCLEOTIDE SEQUENCE [LARGE SCALE GENOMIC DNA]</scope>
    <source>
        <strain evidence="1 2">SA 807</strain>
    </source>
</reference>
<sequence>MKDPIDTDATKSGLSSPSFTSKPSVDQHGVATLTPGIGSSSQDVLDRFHLHPDRGLERASDSTDGAESDYDYPDGGSRAWGVVLGGFLLYFVAFGLGSNSLGVFQTYYYNERPGGPLASQSDISWIGSFQVWCSFASALASGAGLDRVGPKRIVLVGTIGFVSACMLISIAKSYWSVFLCQGLLQGLSLGLLFAPALACTSHFFNRRRGLALGVVASGSSMGGVVWPIVLDQLLHHTDLGFGWTLRICGFVALALLLVALSLVRTRLPPLDQGGPFLDLSAFRNPSFSFLVAGQFLIYLGLFFLYFYLPSLAALNGMPTGTIFYLASAGNGASFFGRIAAGLLGDRLGRYNVLLLSLFVSSLIVFATIPATRLKGDSTIGPLYAIASTYGLVSGAFFALQVATLVLICPDPKRIGTWIGMLYATLSLPGLFGPPIGAQLIMRRGFPSALAFAGTVMIAGTLLVLASRLTVQRRLWSVT</sequence>
<organism evidence="1 2">
    <name type="scientific">Violaceomyces palustris</name>
    <dbReference type="NCBI Taxonomy" id="1673888"/>
    <lineage>
        <taxon>Eukaryota</taxon>
        <taxon>Fungi</taxon>
        <taxon>Dikarya</taxon>
        <taxon>Basidiomycota</taxon>
        <taxon>Ustilaginomycotina</taxon>
        <taxon>Ustilaginomycetes</taxon>
        <taxon>Violaceomycetales</taxon>
        <taxon>Violaceomycetaceae</taxon>
        <taxon>Violaceomyces</taxon>
    </lineage>
</organism>
<keyword evidence="2" id="KW-1185">Reference proteome</keyword>
<accession>A0ACD0P5M0</accession>
<gene>
    <name evidence="1" type="ORF">IE53DRAFT_373111</name>
</gene>